<keyword evidence="2" id="KW-1185">Reference proteome</keyword>
<accession>A0A067PCT8</accession>
<gene>
    <name evidence="1" type="ORF">JAAARDRAFT_40031</name>
</gene>
<dbReference type="EMBL" id="KL197738">
    <property type="protein sequence ID" value="KDQ52733.1"/>
    <property type="molecule type" value="Genomic_DNA"/>
</dbReference>
<dbReference type="HOGENOM" id="CLU_2346997_0_0_1"/>
<evidence type="ECO:0000313" key="1">
    <source>
        <dbReference type="EMBL" id="KDQ52733.1"/>
    </source>
</evidence>
<reference evidence="2" key="1">
    <citation type="journal article" date="2014" name="Proc. Natl. Acad. Sci. U.S.A.">
        <title>Extensive sampling of basidiomycete genomes demonstrates inadequacy of the white-rot/brown-rot paradigm for wood decay fungi.</title>
        <authorList>
            <person name="Riley R."/>
            <person name="Salamov A.A."/>
            <person name="Brown D.W."/>
            <person name="Nagy L.G."/>
            <person name="Floudas D."/>
            <person name="Held B.W."/>
            <person name="Levasseur A."/>
            <person name="Lombard V."/>
            <person name="Morin E."/>
            <person name="Otillar R."/>
            <person name="Lindquist E.A."/>
            <person name="Sun H."/>
            <person name="LaButti K.M."/>
            <person name="Schmutz J."/>
            <person name="Jabbour D."/>
            <person name="Luo H."/>
            <person name="Baker S.E."/>
            <person name="Pisabarro A.G."/>
            <person name="Walton J.D."/>
            <person name="Blanchette R.A."/>
            <person name="Henrissat B."/>
            <person name="Martin F."/>
            <person name="Cullen D."/>
            <person name="Hibbett D.S."/>
            <person name="Grigoriev I.V."/>
        </authorList>
    </citation>
    <scope>NUCLEOTIDE SEQUENCE [LARGE SCALE GENOMIC DNA]</scope>
    <source>
        <strain evidence="2">MUCL 33604</strain>
    </source>
</reference>
<proteinExistence type="predicted"/>
<name>A0A067PCT8_9AGAM</name>
<sequence>MRFPVLGVSSSSPSSVSVFPQRDFSFPRLTGGMKLMIAPERQVIKAICTTRTSQVSCSDRLMHLQTERLVSVEFVAVNQESKYWGRAAWMGGVDGVH</sequence>
<dbReference type="AlphaFoldDB" id="A0A067PCT8"/>
<organism evidence="1 2">
    <name type="scientific">Jaapia argillacea MUCL 33604</name>
    <dbReference type="NCBI Taxonomy" id="933084"/>
    <lineage>
        <taxon>Eukaryota</taxon>
        <taxon>Fungi</taxon>
        <taxon>Dikarya</taxon>
        <taxon>Basidiomycota</taxon>
        <taxon>Agaricomycotina</taxon>
        <taxon>Agaricomycetes</taxon>
        <taxon>Agaricomycetidae</taxon>
        <taxon>Jaapiales</taxon>
        <taxon>Jaapiaceae</taxon>
        <taxon>Jaapia</taxon>
    </lineage>
</organism>
<dbReference type="InParanoid" id="A0A067PCT8"/>
<evidence type="ECO:0000313" key="2">
    <source>
        <dbReference type="Proteomes" id="UP000027265"/>
    </source>
</evidence>
<dbReference type="Proteomes" id="UP000027265">
    <property type="component" value="Unassembled WGS sequence"/>
</dbReference>
<protein>
    <submittedName>
        <fullName evidence="1">Uncharacterized protein</fullName>
    </submittedName>
</protein>